<dbReference type="HAMAP" id="MF_00270">
    <property type="entry name" value="Ribosomal_bS18"/>
    <property type="match status" value="1"/>
</dbReference>
<dbReference type="PANTHER" id="PTHR13479:SF40">
    <property type="entry name" value="SMALL RIBOSOMAL SUBUNIT PROTEIN BS18M"/>
    <property type="match status" value="1"/>
</dbReference>
<dbReference type="Pfam" id="PF01084">
    <property type="entry name" value="Ribosomal_S18"/>
    <property type="match status" value="1"/>
</dbReference>
<evidence type="ECO:0000313" key="7">
    <source>
        <dbReference type="Proteomes" id="UP000230055"/>
    </source>
</evidence>
<proteinExistence type="inferred from homology"/>
<sequence length="65" mass="7529">MNCYFCQKGVGEIDFKNTELLRRFISGVGKIRPRKKTGLCSQHQRKLARAIKRARFLGLLAFTEK</sequence>
<dbReference type="PANTHER" id="PTHR13479">
    <property type="entry name" value="30S RIBOSOMAL PROTEIN S18"/>
    <property type="match status" value="1"/>
</dbReference>
<comment type="caution">
    <text evidence="6">The sequence shown here is derived from an EMBL/GenBank/DDBJ whole genome shotgun (WGS) entry which is preliminary data.</text>
</comment>
<evidence type="ECO:0000256" key="4">
    <source>
        <dbReference type="HAMAP-Rule" id="MF_00270"/>
    </source>
</evidence>
<organism evidence="6 7">
    <name type="scientific">Candidatus Nealsonbacteria bacterium CG_4_10_14_0_8_um_filter_35_10</name>
    <dbReference type="NCBI Taxonomy" id="1974683"/>
    <lineage>
        <taxon>Bacteria</taxon>
        <taxon>Candidatus Nealsoniibacteriota</taxon>
    </lineage>
</organism>
<comment type="function">
    <text evidence="4">Binds as a heterodimer with protein bS6 to the central domain of the 16S rRNA, where it helps stabilize the platform of the 30S subunit.</text>
</comment>
<dbReference type="Proteomes" id="UP000230055">
    <property type="component" value="Unassembled WGS sequence"/>
</dbReference>
<keyword evidence="4" id="KW-0694">RNA-binding</keyword>
<reference evidence="7" key="1">
    <citation type="submission" date="2017-09" db="EMBL/GenBank/DDBJ databases">
        <title>Depth-based differentiation of microbial function through sediment-hosted aquifers and enrichment of novel symbionts in the deep terrestrial subsurface.</title>
        <authorList>
            <person name="Probst A.J."/>
            <person name="Ladd B."/>
            <person name="Jarett J.K."/>
            <person name="Geller-Mcgrath D.E."/>
            <person name="Sieber C.M.K."/>
            <person name="Emerson J.B."/>
            <person name="Anantharaman K."/>
            <person name="Thomas B.C."/>
            <person name="Malmstrom R."/>
            <person name="Stieglmeier M."/>
            <person name="Klingl A."/>
            <person name="Woyke T."/>
            <person name="Ryan C.M."/>
            <person name="Banfield J.F."/>
        </authorList>
    </citation>
    <scope>NUCLEOTIDE SEQUENCE [LARGE SCALE GENOMIC DNA]</scope>
</reference>
<comment type="similarity">
    <text evidence="1 4 5">Belongs to the bacterial ribosomal protein bS18 family.</text>
</comment>
<dbReference type="Gene3D" id="4.10.640.10">
    <property type="entry name" value="Ribosomal protein S18"/>
    <property type="match status" value="1"/>
</dbReference>
<dbReference type="SUPFAM" id="SSF46911">
    <property type="entry name" value="Ribosomal protein S18"/>
    <property type="match status" value="1"/>
</dbReference>
<keyword evidence="3 4" id="KW-0687">Ribonucleoprotein</keyword>
<dbReference type="GO" id="GO:0006412">
    <property type="term" value="P:translation"/>
    <property type="evidence" value="ECO:0007669"/>
    <property type="project" value="UniProtKB-UniRule"/>
</dbReference>
<gene>
    <name evidence="4 6" type="primary">rpsR</name>
    <name evidence="6" type="ORF">COY72_00180</name>
</gene>
<name>A0A2M7R937_9BACT</name>
<dbReference type="PRINTS" id="PR00974">
    <property type="entry name" value="RIBOSOMALS18"/>
</dbReference>
<keyword evidence="2 4" id="KW-0689">Ribosomal protein</keyword>
<dbReference type="GO" id="GO:0070181">
    <property type="term" value="F:small ribosomal subunit rRNA binding"/>
    <property type="evidence" value="ECO:0007669"/>
    <property type="project" value="TreeGrafter"/>
</dbReference>
<dbReference type="InterPro" id="IPR001648">
    <property type="entry name" value="Ribosomal_bS18"/>
</dbReference>
<evidence type="ECO:0000256" key="2">
    <source>
        <dbReference type="ARBA" id="ARBA00022980"/>
    </source>
</evidence>
<evidence type="ECO:0000313" key="6">
    <source>
        <dbReference type="EMBL" id="PIY91053.1"/>
    </source>
</evidence>
<dbReference type="NCBIfam" id="TIGR00165">
    <property type="entry name" value="S18"/>
    <property type="match status" value="1"/>
</dbReference>
<evidence type="ECO:0000256" key="3">
    <source>
        <dbReference type="ARBA" id="ARBA00023274"/>
    </source>
</evidence>
<keyword evidence="4" id="KW-0699">rRNA-binding</keyword>
<accession>A0A2M7R937</accession>
<dbReference type="GO" id="GO:0003735">
    <property type="term" value="F:structural constituent of ribosome"/>
    <property type="evidence" value="ECO:0007669"/>
    <property type="project" value="InterPro"/>
</dbReference>
<dbReference type="AlphaFoldDB" id="A0A2M7R937"/>
<dbReference type="EMBL" id="PFLX01000005">
    <property type="protein sequence ID" value="PIY91053.1"/>
    <property type="molecule type" value="Genomic_DNA"/>
</dbReference>
<dbReference type="InterPro" id="IPR036870">
    <property type="entry name" value="Ribosomal_bS18_sf"/>
</dbReference>
<evidence type="ECO:0000256" key="1">
    <source>
        <dbReference type="ARBA" id="ARBA00005589"/>
    </source>
</evidence>
<protein>
    <recommendedName>
        <fullName evidence="4">Small ribosomal subunit protein bS18</fullName>
    </recommendedName>
</protein>
<comment type="subunit">
    <text evidence="4">Part of the 30S ribosomal subunit. Forms a tight heterodimer with protein bS6.</text>
</comment>
<evidence type="ECO:0000256" key="5">
    <source>
        <dbReference type="RuleBase" id="RU003910"/>
    </source>
</evidence>
<dbReference type="GO" id="GO:0022627">
    <property type="term" value="C:cytosolic small ribosomal subunit"/>
    <property type="evidence" value="ECO:0007669"/>
    <property type="project" value="TreeGrafter"/>
</dbReference>